<accession>A0A812PYI7</accession>
<dbReference type="Pfam" id="PF22600">
    <property type="entry name" value="MTPAP-like_central"/>
    <property type="match status" value="1"/>
</dbReference>
<feature type="domain" description="Poly(A) RNA polymerase mitochondrial-like central palm" evidence="2">
    <location>
        <begin position="86"/>
        <end position="202"/>
    </location>
</feature>
<dbReference type="SUPFAM" id="SSF81301">
    <property type="entry name" value="Nucleotidyltransferase"/>
    <property type="match status" value="1"/>
</dbReference>
<feature type="region of interest" description="Disordered" evidence="1">
    <location>
        <begin position="1"/>
        <end position="66"/>
    </location>
</feature>
<organism evidence="3 4">
    <name type="scientific">Symbiodinium natans</name>
    <dbReference type="NCBI Taxonomy" id="878477"/>
    <lineage>
        <taxon>Eukaryota</taxon>
        <taxon>Sar</taxon>
        <taxon>Alveolata</taxon>
        <taxon>Dinophyceae</taxon>
        <taxon>Suessiales</taxon>
        <taxon>Symbiodiniaceae</taxon>
        <taxon>Symbiodinium</taxon>
    </lineage>
</organism>
<dbReference type="Proteomes" id="UP000604046">
    <property type="component" value="Unassembled WGS sequence"/>
</dbReference>
<dbReference type="GO" id="GO:0016779">
    <property type="term" value="F:nucleotidyltransferase activity"/>
    <property type="evidence" value="ECO:0007669"/>
    <property type="project" value="TreeGrafter"/>
</dbReference>
<evidence type="ECO:0000313" key="4">
    <source>
        <dbReference type="Proteomes" id="UP000604046"/>
    </source>
</evidence>
<dbReference type="GO" id="GO:0031123">
    <property type="term" value="P:RNA 3'-end processing"/>
    <property type="evidence" value="ECO:0007669"/>
    <property type="project" value="TreeGrafter"/>
</dbReference>
<dbReference type="OrthoDB" id="420381at2759"/>
<evidence type="ECO:0000256" key="1">
    <source>
        <dbReference type="SAM" id="MobiDB-lite"/>
    </source>
</evidence>
<feature type="compositionally biased region" description="Basic and acidic residues" evidence="1">
    <location>
        <begin position="33"/>
        <end position="48"/>
    </location>
</feature>
<dbReference type="EMBL" id="CAJNDS010002228">
    <property type="protein sequence ID" value="CAE7382947.1"/>
    <property type="molecule type" value="Genomic_DNA"/>
</dbReference>
<dbReference type="AlphaFoldDB" id="A0A812PYI7"/>
<proteinExistence type="predicted"/>
<protein>
    <submittedName>
        <fullName evidence="3">Tut4 protein</fullName>
    </submittedName>
</protein>
<dbReference type="CDD" id="cd05402">
    <property type="entry name" value="NT_PAP_TUTase"/>
    <property type="match status" value="1"/>
</dbReference>
<dbReference type="InterPro" id="IPR043519">
    <property type="entry name" value="NT_sf"/>
</dbReference>
<evidence type="ECO:0000259" key="2">
    <source>
        <dbReference type="Pfam" id="PF22600"/>
    </source>
</evidence>
<evidence type="ECO:0000313" key="3">
    <source>
        <dbReference type="EMBL" id="CAE7382947.1"/>
    </source>
</evidence>
<sequence>MGGVLPRHFYGHDATEGEQVDSSMAHQEANSEATHHQKVNESLIHEEGGDNSSAAPFDKPLVPEGTANEESGAAWGICPGRHAAIKREVLCVLLMIVQAIFDPSWQVMPFGSSVSGFGTDCSDLDVSCQDSRIALPDKVQMLDTLEKLWQHLQDDPVPGVELVQFVTKAACPIIKLRYKGLPVDISNNPLPLQNTRLLAAYAGLDDRVRDLGRLVKMMGRSMRLQGAHHNYLSSYAWILMVLFYLQRAHGMPVLCVDDVVHEEGKAGKLAVESARREWDWWIKSTVTVPDLLQGFFHFYSQVFRYGRDVVAIGGFKDIGRLTRDGMHLDIQDPIQLERNLAEPLRAMGARPHRRLVDGCRYAAEKLPSQDPATVAEDIRSGIRLFLGILPDPLKDLVLSYSPLPPLQRRLLCRKERDSVGDELRAHYEFPVLESDWASSWPEWQGTLRELRCIWAMIRA</sequence>
<feature type="compositionally biased region" description="Polar residues" evidence="1">
    <location>
        <begin position="20"/>
        <end position="32"/>
    </location>
</feature>
<keyword evidence="4" id="KW-1185">Reference proteome</keyword>
<name>A0A812PYI7_9DINO</name>
<dbReference type="Gene3D" id="1.10.1410.10">
    <property type="match status" value="1"/>
</dbReference>
<reference evidence="3" key="1">
    <citation type="submission" date="2021-02" db="EMBL/GenBank/DDBJ databases">
        <authorList>
            <person name="Dougan E. K."/>
            <person name="Rhodes N."/>
            <person name="Thang M."/>
            <person name="Chan C."/>
        </authorList>
    </citation>
    <scope>NUCLEOTIDE SEQUENCE</scope>
</reference>
<comment type="caution">
    <text evidence="3">The sequence shown here is derived from an EMBL/GenBank/DDBJ whole genome shotgun (WGS) entry which is preliminary data.</text>
</comment>
<dbReference type="SUPFAM" id="SSF81631">
    <property type="entry name" value="PAP/OAS1 substrate-binding domain"/>
    <property type="match status" value="1"/>
</dbReference>
<dbReference type="InterPro" id="IPR054708">
    <property type="entry name" value="MTPAP-like_central"/>
</dbReference>
<dbReference type="PANTHER" id="PTHR12271:SF40">
    <property type="entry name" value="POLY(A) RNA POLYMERASE GLD2"/>
    <property type="match status" value="1"/>
</dbReference>
<gene>
    <name evidence="3" type="primary">Tut4</name>
    <name evidence="3" type="ORF">SNAT2548_LOCUS20898</name>
</gene>
<dbReference type="PANTHER" id="PTHR12271">
    <property type="entry name" value="POLY A POLYMERASE CID PAP -RELATED"/>
    <property type="match status" value="1"/>
</dbReference>
<dbReference type="Gene3D" id="3.30.460.10">
    <property type="entry name" value="Beta Polymerase, domain 2"/>
    <property type="match status" value="1"/>
</dbReference>